<dbReference type="PANTHER" id="PTHR36562:SF5">
    <property type="entry name" value="SERINE_ARGININE REPETITIVE MATRIX 2"/>
    <property type="match status" value="1"/>
</dbReference>
<dbReference type="AlphaFoldDB" id="A0A0H5RMP4"/>
<feature type="region of interest" description="Disordered" evidence="7">
    <location>
        <begin position="135"/>
        <end position="176"/>
    </location>
</feature>
<comment type="subcellular location">
    <subcellularLocation>
        <location evidence="1">Nucleus</location>
    </subcellularLocation>
</comment>
<dbReference type="GO" id="GO:0006397">
    <property type="term" value="P:mRNA processing"/>
    <property type="evidence" value="ECO:0007669"/>
    <property type="project" value="UniProtKB-KW"/>
</dbReference>
<dbReference type="InterPro" id="IPR013170">
    <property type="entry name" value="mRNA_splic_Cwf21_dom"/>
</dbReference>
<keyword evidence="5" id="KW-0508">mRNA splicing</keyword>
<reference evidence="9" key="1">
    <citation type="submission" date="2015-04" db="EMBL/GenBank/DDBJ databases">
        <title>The genome sequence of the plant pathogenic Rhizarian Plasmodiophora brassicae reveals insights in its biotrophic life cycle and the origin of chitin synthesis.</title>
        <authorList>
            <person name="Schwelm A."/>
            <person name="Fogelqvist J."/>
            <person name="Knaust A."/>
            <person name="Julke S."/>
            <person name="Lilja T."/>
            <person name="Dhandapani V."/>
            <person name="Bonilla-Rosso G."/>
            <person name="Karlsson M."/>
            <person name="Shevchenko A."/>
            <person name="Choi S.R."/>
            <person name="Kim H.G."/>
            <person name="Park J.Y."/>
            <person name="Lim Y.P."/>
            <person name="Ludwig-Muller J."/>
            <person name="Dixelius C."/>
        </authorList>
    </citation>
    <scope>NUCLEOTIDE SEQUENCE</scope>
    <source>
        <tissue evidence="9">Potato root galls</tissue>
    </source>
</reference>
<keyword evidence="3" id="KW-0507">mRNA processing</keyword>
<proteinExistence type="inferred from homology"/>
<protein>
    <recommendedName>
        <fullName evidence="8">CWF21 domain-containing protein</fullName>
    </recommendedName>
</protein>
<accession>A0A0H5RMP4</accession>
<evidence type="ECO:0000256" key="3">
    <source>
        <dbReference type="ARBA" id="ARBA00022664"/>
    </source>
</evidence>
<comment type="similarity">
    <text evidence="2">Belongs to the CWC21 family.</text>
</comment>
<dbReference type="EMBL" id="HACM01009552">
    <property type="protein sequence ID" value="CRZ09994.1"/>
    <property type="molecule type" value="Transcribed_RNA"/>
</dbReference>
<evidence type="ECO:0000256" key="7">
    <source>
        <dbReference type="SAM" id="MobiDB-lite"/>
    </source>
</evidence>
<keyword evidence="6" id="KW-0539">Nucleus</keyword>
<sequence>MSYNGIGLATARGSGTNGHVTRNLSSLRRPIKSVSAANIEHAPPVQLKADPGLIEHNQKRQIAVLRMKKRLELEDQGLDEDQIVEELAKLTQSLQKHSTREQAEQDVKLVMLEKKNEAMRDALGIGAEQVARKPMERVAGQAKRPWLDRGDGPLPVREKRPKQHDIPDRPADETIAPRRTIATAIIQIQLQN</sequence>
<dbReference type="GO" id="GO:0005681">
    <property type="term" value="C:spliceosomal complex"/>
    <property type="evidence" value="ECO:0007669"/>
    <property type="project" value="UniProtKB-KW"/>
</dbReference>
<dbReference type="GO" id="GO:0008380">
    <property type="term" value="P:RNA splicing"/>
    <property type="evidence" value="ECO:0007669"/>
    <property type="project" value="UniProtKB-KW"/>
</dbReference>
<name>A0A0H5RMP4_9EUKA</name>
<evidence type="ECO:0000256" key="6">
    <source>
        <dbReference type="ARBA" id="ARBA00023242"/>
    </source>
</evidence>
<evidence type="ECO:0000256" key="5">
    <source>
        <dbReference type="ARBA" id="ARBA00023187"/>
    </source>
</evidence>
<organism evidence="9">
    <name type="scientific">Spongospora subterranea</name>
    <dbReference type="NCBI Taxonomy" id="70186"/>
    <lineage>
        <taxon>Eukaryota</taxon>
        <taxon>Sar</taxon>
        <taxon>Rhizaria</taxon>
        <taxon>Endomyxa</taxon>
        <taxon>Phytomyxea</taxon>
        <taxon>Plasmodiophorida</taxon>
        <taxon>Plasmodiophoridae</taxon>
        <taxon>Spongospora</taxon>
    </lineage>
</organism>
<evidence type="ECO:0000256" key="4">
    <source>
        <dbReference type="ARBA" id="ARBA00022728"/>
    </source>
</evidence>
<feature type="compositionally biased region" description="Basic and acidic residues" evidence="7">
    <location>
        <begin position="163"/>
        <end position="176"/>
    </location>
</feature>
<dbReference type="CDD" id="cd21372">
    <property type="entry name" value="cwf21_CWC21-like"/>
    <property type="match status" value="1"/>
</dbReference>
<dbReference type="InterPro" id="IPR051372">
    <property type="entry name" value="CWC21"/>
</dbReference>
<evidence type="ECO:0000259" key="8">
    <source>
        <dbReference type="Pfam" id="PF08312"/>
    </source>
</evidence>
<evidence type="ECO:0000256" key="2">
    <source>
        <dbReference type="ARBA" id="ARBA00005954"/>
    </source>
</evidence>
<evidence type="ECO:0000256" key="1">
    <source>
        <dbReference type="ARBA" id="ARBA00004123"/>
    </source>
</evidence>
<keyword evidence="4" id="KW-0747">Spliceosome</keyword>
<feature type="domain" description="CWF21" evidence="8">
    <location>
        <begin position="54"/>
        <end position="96"/>
    </location>
</feature>
<dbReference type="PANTHER" id="PTHR36562">
    <property type="entry name" value="SERINE/ARGININE REPETITIVE MATRIX 2"/>
    <property type="match status" value="1"/>
</dbReference>
<dbReference type="Pfam" id="PF08312">
    <property type="entry name" value="cwf21"/>
    <property type="match status" value="1"/>
</dbReference>
<evidence type="ECO:0000313" key="9">
    <source>
        <dbReference type="EMBL" id="CRZ09994.1"/>
    </source>
</evidence>